<proteinExistence type="predicted"/>
<sequence>MLQCTAASASEQLPAASDALFQACFHYPTLCSRLRNTSTFSFARLRSPSAAESNLSPPPHYHHVGGSPRPSVCATKASTGKARQGRDCH</sequence>
<organism evidence="2 4">
    <name type="scientific">Purpureocillium lilacinum</name>
    <name type="common">Paecilomyces lilacinus</name>
    <dbReference type="NCBI Taxonomy" id="33203"/>
    <lineage>
        <taxon>Eukaryota</taxon>
        <taxon>Fungi</taxon>
        <taxon>Dikarya</taxon>
        <taxon>Ascomycota</taxon>
        <taxon>Pezizomycotina</taxon>
        <taxon>Sordariomycetes</taxon>
        <taxon>Hypocreomycetidae</taxon>
        <taxon>Hypocreales</taxon>
        <taxon>Ophiocordycipitaceae</taxon>
        <taxon>Purpureocillium</taxon>
    </lineage>
</organism>
<gene>
    <name evidence="2" type="ORF">VFPBJ_03968</name>
    <name evidence="3" type="ORF">VFPFJ_03176</name>
</gene>
<evidence type="ECO:0000256" key="1">
    <source>
        <dbReference type="SAM" id="MobiDB-lite"/>
    </source>
</evidence>
<evidence type="ECO:0000313" key="4">
    <source>
        <dbReference type="Proteomes" id="UP000078240"/>
    </source>
</evidence>
<accession>A0A179GU08</accession>
<dbReference type="EMBL" id="LSBI01000003">
    <property type="protein sequence ID" value="OAQ91436.1"/>
    <property type="molecule type" value="Genomic_DNA"/>
</dbReference>
<dbReference type="AlphaFoldDB" id="A0A179GU08"/>
<evidence type="ECO:0000313" key="2">
    <source>
        <dbReference type="EMBL" id="OAQ81384.1"/>
    </source>
</evidence>
<comment type="caution">
    <text evidence="2">The sequence shown here is derived from an EMBL/GenBank/DDBJ whole genome shotgun (WGS) entry which is preliminary data.</text>
</comment>
<dbReference type="EMBL" id="LSBH01000003">
    <property type="protein sequence ID" value="OAQ81384.1"/>
    <property type="molecule type" value="Genomic_DNA"/>
</dbReference>
<protein>
    <submittedName>
        <fullName evidence="2">Uncharacterized protein</fullName>
    </submittedName>
</protein>
<evidence type="ECO:0000313" key="3">
    <source>
        <dbReference type="EMBL" id="OAQ91436.1"/>
    </source>
</evidence>
<name>A0A179GU08_PURLI</name>
<reference evidence="2 4" key="1">
    <citation type="submission" date="2016-01" db="EMBL/GenBank/DDBJ databases">
        <title>Biosynthesis of antibiotic leucinostatins and their inhibition on Phytophthora in bio-control Purpureocillium lilacinum.</title>
        <authorList>
            <person name="Wang G."/>
            <person name="Liu Z."/>
            <person name="Lin R."/>
            <person name="Li E."/>
            <person name="Mao Z."/>
            <person name="Ling J."/>
            <person name="Yin W."/>
            <person name="Xie B."/>
        </authorList>
    </citation>
    <scope>NUCLEOTIDE SEQUENCE [LARGE SCALE GENOMIC DNA]</scope>
    <source>
        <strain evidence="2">PLBJ-1</strain>
        <strain evidence="3">PLFJ-1</strain>
    </source>
</reference>
<feature type="region of interest" description="Disordered" evidence="1">
    <location>
        <begin position="47"/>
        <end position="89"/>
    </location>
</feature>
<dbReference type="Proteomes" id="UP000078240">
    <property type="component" value="Unassembled WGS sequence"/>
</dbReference>
<dbReference type="Proteomes" id="UP000078340">
    <property type="component" value="Unassembled WGS sequence"/>
</dbReference>